<proteinExistence type="predicted"/>
<protein>
    <submittedName>
        <fullName evidence="1">Uncharacterized protein</fullName>
    </submittedName>
</protein>
<dbReference type="KEGG" id="bwa:HLV38_02920"/>
<evidence type="ECO:0000313" key="1">
    <source>
        <dbReference type="EMBL" id="QKF07191.1"/>
    </source>
</evidence>
<dbReference type="AlphaFoldDB" id="A0A6M8J251"/>
<name>A0A6M8J251_9ACTN</name>
<sequence length="645" mass="70782">MPTTARRLRTLLTCLALIAFTALFPGRLNAWADEAAGSETLAETATNVAAGSAEAAAADAQPEAQPHPGAGHVYLVVIPSLTWNDISNEKMPALQEIVAYNGVANVVTEQKVDIVSLVDNPRFHYMRINTGTLGDMDAYIAKLYNNLGPHDSLIVTSSPSLAKIASYKSEGYGLLVMANGDDGMLTSLTVRRSGLVTSGNVGDAINALLNDRQRNPANLSVFPFTEPYGALKRTTELSRMNSVATSIEASESGFISMFVVLQGITLVISAALLSLDIRIRPRFLAHMLPLTRILWIVVLSIPLATFIMHLQLPSFTTPEITYDFFLFVVMELSFACIVIALVFRWSLSLLFLLALTVLTLIADQLIGGPMTATGYLSYSPLEVTRYYGIGNEGAALVFGAWVMFSGLLLNRIQGSSAGRHFRRWTFPLASVFILTVIAAPWWGTNFGSLIWGTVGIAVAWALFNNIRLNWKHLTGFVAAAAALTFAVLLIDSSLNGESHLGVSLSALEDGWHLVILRIFGDMIRLSWNTIVFSPALSVVFVIIVAFLIFLRWRKPGLYQTFWEENRPFTAAFTALMAAGLLMLMVEDSGILMPALVLLYETAGLLWLVCDRHSWHIRSITWLSMNREFSQAPQREVREAIDAREA</sequence>
<keyword evidence="2" id="KW-1185">Reference proteome</keyword>
<accession>A0A6M8J251</accession>
<dbReference type="RefSeq" id="WP_172163188.1">
    <property type="nucleotide sequence ID" value="NZ_CP053716.1"/>
</dbReference>
<organism evidence="1 2">
    <name type="scientific">Berryella wangjianweii</name>
    <dbReference type="NCBI Taxonomy" id="2734634"/>
    <lineage>
        <taxon>Bacteria</taxon>
        <taxon>Bacillati</taxon>
        <taxon>Actinomycetota</taxon>
        <taxon>Coriobacteriia</taxon>
        <taxon>Eggerthellales</taxon>
        <taxon>Eggerthellaceae</taxon>
        <taxon>Berryella</taxon>
    </lineage>
</organism>
<dbReference type="EMBL" id="CP053716">
    <property type="protein sequence ID" value="QKF07191.1"/>
    <property type="molecule type" value="Genomic_DNA"/>
</dbReference>
<reference evidence="2" key="1">
    <citation type="submission" date="2020-05" db="EMBL/GenBank/DDBJ databases">
        <title>Novel species in genus Nocardioides.</title>
        <authorList>
            <person name="Zhang G."/>
        </authorList>
    </citation>
    <scope>NUCLEOTIDE SEQUENCE [LARGE SCALE GENOMIC DNA]</scope>
    <source>
        <strain evidence="2">zg-1050</strain>
    </source>
</reference>
<evidence type="ECO:0000313" key="2">
    <source>
        <dbReference type="Proteomes" id="UP000503297"/>
    </source>
</evidence>
<gene>
    <name evidence="1" type="ORF">HLV38_02920</name>
</gene>
<dbReference type="Proteomes" id="UP000503297">
    <property type="component" value="Chromosome"/>
</dbReference>